<dbReference type="AlphaFoldDB" id="A0A814L2B3"/>
<protein>
    <submittedName>
        <fullName evidence="3">Uncharacterized protein</fullName>
    </submittedName>
</protein>
<accession>A0A814L2B3</accession>
<organism evidence="3 5">
    <name type="scientific">Didymodactylos carnosus</name>
    <dbReference type="NCBI Taxonomy" id="1234261"/>
    <lineage>
        <taxon>Eukaryota</taxon>
        <taxon>Metazoa</taxon>
        <taxon>Spiralia</taxon>
        <taxon>Gnathifera</taxon>
        <taxon>Rotifera</taxon>
        <taxon>Eurotatoria</taxon>
        <taxon>Bdelloidea</taxon>
        <taxon>Philodinida</taxon>
        <taxon>Philodinidae</taxon>
        <taxon>Didymodactylos</taxon>
    </lineage>
</organism>
<dbReference type="OrthoDB" id="423533at2759"/>
<dbReference type="EMBL" id="CAJOBC010004434">
    <property type="protein sequence ID" value="CAF3827567.1"/>
    <property type="molecule type" value="Genomic_DNA"/>
</dbReference>
<proteinExistence type="predicted"/>
<dbReference type="Gene3D" id="3.90.176.10">
    <property type="entry name" value="Toxin ADP-ribosyltransferase, Chain A, domain 1"/>
    <property type="match status" value="1"/>
</dbReference>
<comment type="caution">
    <text evidence="3">The sequence shown here is derived from an EMBL/GenBank/DDBJ whole genome shotgun (WGS) entry which is preliminary data.</text>
</comment>
<evidence type="ECO:0000313" key="4">
    <source>
        <dbReference type="EMBL" id="CAF3827567.1"/>
    </source>
</evidence>
<feature type="coiled-coil region" evidence="1">
    <location>
        <begin position="283"/>
        <end position="310"/>
    </location>
</feature>
<evidence type="ECO:0000313" key="5">
    <source>
        <dbReference type="Proteomes" id="UP000663829"/>
    </source>
</evidence>
<gene>
    <name evidence="3" type="ORF">GPM918_LOCUS16678</name>
    <name evidence="4" type="ORF">SRO942_LOCUS16677</name>
</gene>
<name>A0A814L2B3_9BILA</name>
<dbReference type="EMBL" id="CAJNOQ010004434">
    <property type="protein sequence ID" value="CAF1058986.1"/>
    <property type="molecule type" value="Genomic_DNA"/>
</dbReference>
<sequence>MAAAAKTFDTRRQRFSGVTEEPDKVLPPLPPIIQTNTTSSLYEAVKPISHLVANLQNKVAYALEKCKNPKDDLTCDESAAIYLYTLQWTEGENSFYTMFNRASRNENRTQLIPYYNYLNLFLLAMNKLPAVQHRIWRGENIDLKVKYEQEQIPPAPEEVAQSADAAGTRGTLSYSNSSQINDVHILWLDPNISKSQENVKTQEKLKELYPSYYKSFEKSDELEKFIEQNQRCSVILVTGGQIGRQIVPKIHDLLQVISLIVYCMDKEKNEKWSGHYRKVKGVVNRSDDMIKQVEEEYAQLVEEQKQQKQQQQVTESTKKSIR</sequence>
<dbReference type="Proteomes" id="UP000681722">
    <property type="component" value="Unassembled WGS sequence"/>
</dbReference>
<keyword evidence="5" id="KW-1185">Reference proteome</keyword>
<reference evidence="3" key="1">
    <citation type="submission" date="2021-02" db="EMBL/GenBank/DDBJ databases">
        <authorList>
            <person name="Nowell W R."/>
        </authorList>
    </citation>
    <scope>NUCLEOTIDE SEQUENCE</scope>
</reference>
<keyword evidence="1" id="KW-0175">Coiled coil</keyword>
<evidence type="ECO:0000256" key="1">
    <source>
        <dbReference type="SAM" id="Coils"/>
    </source>
</evidence>
<evidence type="ECO:0000313" key="3">
    <source>
        <dbReference type="EMBL" id="CAF1058986.1"/>
    </source>
</evidence>
<feature type="region of interest" description="Disordered" evidence="2">
    <location>
        <begin position="1"/>
        <end position="21"/>
    </location>
</feature>
<dbReference type="Proteomes" id="UP000663829">
    <property type="component" value="Unassembled WGS sequence"/>
</dbReference>
<evidence type="ECO:0000256" key="2">
    <source>
        <dbReference type="SAM" id="MobiDB-lite"/>
    </source>
</evidence>